<feature type="domain" description="Heterokaryon incompatibility" evidence="1">
    <location>
        <begin position="266"/>
        <end position="421"/>
    </location>
</feature>
<dbReference type="InterPro" id="IPR010730">
    <property type="entry name" value="HET"/>
</dbReference>
<evidence type="ECO:0000259" key="1">
    <source>
        <dbReference type="Pfam" id="PF06985"/>
    </source>
</evidence>
<keyword evidence="3" id="KW-1185">Reference proteome</keyword>
<dbReference type="Pfam" id="PF06985">
    <property type="entry name" value="HET"/>
    <property type="match status" value="1"/>
</dbReference>
<sequence length="771" mass="87673">MSVTVRSSSSEAHTKHWCDTIDFELVGTDCSPRWYYYDEKQTAKLTLESLQNQAGDCEFCQKLADLILYRLKLNTSISNGSNNLIGLEDVGNVSLAIVVKGSAVVRNWSFGFGGYSWRKVVTIWLAAGSKHFDIVLQRAGPGGRVPVDISQESDLLDGDVEFLSPGSWRVDRPRDETLLGDETTSVDEASSGETPKKVVGALQPTFGRPRPLLIDFDVLRNWVNICEEHHSICQYDEEHISIPRFRLIDIKRKCIVQIGGSKRPPFATLSYVWGRRPFLRLTKANVNELEEEGCLEKLELPPTIEDAITVCEKLQIGYLWIDSLCIIQDDESVMLEVVDKMDSVYREGILTLIAASGADAYSGIPGVRPDSRFLEQHALEIRGVQLIDSVDEHQFSLHSNSKEPEWIHGTPWSRRAWTFQEALVSRRSLFFTSEQVYWSCREGLMSEDTTEYLDLDSFNKPEEERMDSDYSPGEYESIAITFSTRSLTYEADIGRAYQATQNYLEKKWAGHKLSWGLPHGTFGPYLVWQRPFDSSRRLRKGTHAVRQLDGTIVKVPFPSWSWMAWIESPEGSRLMTYYGDEPRPHSPGFFVFDSAAQLIAVPYGESYEEVSPLAKLLANGTGLRRESVTEDVLPPELHTSPSLRHIALSFYTEVATVRYDPSAEFDYPPSDLQMKSYEYPFSIQIGQKFHRIFEQDQSGSEKDGLEEVDLVAVFSGQMTKPIKFRGEYRLYCWPVVKKGGLRVRASDSSTVIFLRLWRDLPGLRWELVTLI</sequence>
<reference evidence="2" key="1">
    <citation type="submission" date="2018-03" db="EMBL/GenBank/DDBJ databases">
        <authorList>
            <person name="Guldener U."/>
        </authorList>
    </citation>
    <scope>NUCLEOTIDE SEQUENCE</scope>
</reference>
<organism evidence="2 3">
    <name type="scientific">Fusarium torulosum</name>
    <dbReference type="NCBI Taxonomy" id="33205"/>
    <lineage>
        <taxon>Eukaryota</taxon>
        <taxon>Fungi</taxon>
        <taxon>Dikarya</taxon>
        <taxon>Ascomycota</taxon>
        <taxon>Pezizomycotina</taxon>
        <taxon>Sordariomycetes</taxon>
        <taxon>Hypocreomycetidae</taxon>
        <taxon>Hypocreales</taxon>
        <taxon>Nectriaceae</taxon>
        <taxon>Fusarium</taxon>
    </lineage>
</organism>
<evidence type="ECO:0000313" key="3">
    <source>
        <dbReference type="Proteomes" id="UP001187734"/>
    </source>
</evidence>
<comment type="caution">
    <text evidence="2">The sequence shown here is derived from an EMBL/GenBank/DDBJ whole genome shotgun (WGS) entry which is preliminary data.</text>
</comment>
<dbReference type="Proteomes" id="UP001187734">
    <property type="component" value="Unassembled WGS sequence"/>
</dbReference>
<protein>
    <recommendedName>
        <fullName evidence="1">Heterokaryon incompatibility domain-containing protein</fullName>
    </recommendedName>
</protein>
<gene>
    <name evidence="2" type="ORF">FTOL_01930</name>
</gene>
<dbReference type="AlphaFoldDB" id="A0AAE8M133"/>
<dbReference type="EMBL" id="ONZP01000055">
    <property type="protein sequence ID" value="SPJ72202.1"/>
    <property type="molecule type" value="Genomic_DNA"/>
</dbReference>
<dbReference type="PANTHER" id="PTHR33112:SF12">
    <property type="entry name" value="HETEROKARYON INCOMPATIBILITY DOMAIN-CONTAINING PROTEIN"/>
    <property type="match status" value="1"/>
</dbReference>
<name>A0AAE8M133_9HYPO</name>
<accession>A0AAE8M133</accession>
<evidence type="ECO:0000313" key="2">
    <source>
        <dbReference type="EMBL" id="SPJ72202.1"/>
    </source>
</evidence>
<proteinExistence type="predicted"/>
<dbReference type="PANTHER" id="PTHR33112">
    <property type="entry name" value="DOMAIN PROTEIN, PUTATIVE-RELATED"/>
    <property type="match status" value="1"/>
</dbReference>